<evidence type="ECO:0000313" key="1">
    <source>
        <dbReference type="EMBL" id="GAB0057942.1"/>
    </source>
</evidence>
<reference evidence="1 2" key="1">
    <citation type="submission" date="2024-09" db="EMBL/GenBank/DDBJ databases">
        <title>Draft genome sequence of Candidatus Magnetaquicoccaceae bacterium FCR-1.</title>
        <authorList>
            <person name="Shimoshige H."/>
            <person name="Shimamura S."/>
            <person name="Taoka A."/>
            <person name="Kobayashi H."/>
            <person name="Maekawa T."/>
        </authorList>
    </citation>
    <scope>NUCLEOTIDE SEQUENCE [LARGE SCALE GENOMIC DNA]</scope>
    <source>
        <strain evidence="1 2">FCR-1</strain>
    </source>
</reference>
<dbReference type="EMBL" id="BAAFGK010000004">
    <property type="protein sequence ID" value="GAB0057942.1"/>
    <property type="molecule type" value="Genomic_DNA"/>
</dbReference>
<keyword evidence="2" id="KW-1185">Reference proteome</keyword>
<gene>
    <name evidence="1" type="ORF">SIID45300_02276</name>
</gene>
<sequence>MDENFMTQYGDRLMAGGFPFLPIMPGEKFPGRYERGKWMPYRGVDETRIPRHHHARIGHLEAVARRRNRYSLWYCCRRGYRYFR</sequence>
<proteinExistence type="predicted"/>
<organism evidence="1 2">
    <name type="scientific">Candidatus Magnetaquiglobus chichijimensis</name>
    <dbReference type="NCBI Taxonomy" id="3141448"/>
    <lineage>
        <taxon>Bacteria</taxon>
        <taxon>Pseudomonadati</taxon>
        <taxon>Pseudomonadota</taxon>
        <taxon>Magnetococcia</taxon>
        <taxon>Magnetococcales</taxon>
        <taxon>Candidatus Magnetaquicoccaceae</taxon>
        <taxon>Candidatus Magnetaquiglobus</taxon>
    </lineage>
</organism>
<comment type="caution">
    <text evidence="1">The sequence shown here is derived from an EMBL/GenBank/DDBJ whole genome shotgun (WGS) entry which is preliminary data.</text>
</comment>
<dbReference type="Proteomes" id="UP001628193">
    <property type="component" value="Unassembled WGS sequence"/>
</dbReference>
<evidence type="ECO:0000313" key="2">
    <source>
        <dbReference type="Proteomes" id="UP001628193"/>
    </source>
</evidence>
<accession>A0ABQ0CAN4</accession>
<protein>
    <submittedName>
        <fullName evidence="1">Uncharacterized protein</fullName>
    </submittedName>
</protein>
<name>A0ABQ0CAN4_9PROT</name>